<comment type="function">
    <text evidence="9">Catalyzes the phosphatidyl group transfer from one phosphatidylglycerol molecule to another to form cardiolipin (CL) (diphosphatidylglycerol) and glycerol.</text>
</comment>
<proteinExistence type="inferred from homology"/>
<dbReference type="EC" id="2.7.8.-" evidence="9"/>
<evidence type="ECO:0000256" key="7">
    <source>
        <dbReference type="ARBA" id="ARBA00023209"/>
    </source>
</evidence>
<evidence type="ECO:0000256" key="6">
    <source>
        <dbReference type="ARBA" id="ARBA00023136"/>
    </source>
</evidence>
<dbReference type="Pfam" id="PF13091">
    <property type="entry name" value="PLDc_2"/>
    <property type="match status" value="2"/>
</dbReference>
<dbReference type="Proteomes" id="UP000076830">
    <property type="component" value="Chromosome"/>
</dbReference>
<dbReference type="PANTHER" id="PTHR21248:SF23">
    <property type="entry name" value="CARDIOLIPIN SYNTHASE B"/>
    <property type="match status" value="1"/>
</dbReference>
<evidence type="ECO:0000256" key="5">
    <source>
        <dbReference type="ARBA" id="ARBA00023098"/>
    </source>
</evidence>
<keyword evidence="7 9" id="KW-0594">Phospholipid biosynthesis</keyword>
<comment type="subcellular location">
    <subcellularLocation>
        <location evidence="9">Cell membrane</location>
        <topology evidence="9">Peripheral membrane protein</topology>
    </subcellularLocation>
</comment>
<accession>A0A160DU00</accession>
<keyword evidence="3 9" id="KW-0808">Transferase</keyword>
<feature type="active site" evidence="9">
    <location>
        <position position="296"/>
    </location>
</feature>
<evidence type="ECO:0000313" key="13">
    <source>
        <dbReference type="Proteomes" id="UP000076830"/>
    </source>
</evidence>
<comment type="similarity">
    <text evidence="9">Belongs to the phospholipase D family. Cardiolipin synthase subfamily. ClsB sub-subfamily.</text>
</comment>
<keyword evidence="5 9" id="KW-0443">Lipid metabolism</keyword>
<dbReference type="CDD" id="cd09110">
    <property type="entry name" value="PLDc_CLS_1"/>
    <property type="match status" value="1"/>
</dbReference>
<dbReference type="PANTHER" id="PTHR21248">
    <property type="entry name" value="CARDIOLIPIN SYNTHASE"/>
    <property type="match status" value="1"/>
</dbReference>
<keyword evidence="1 9" id="KW-1003">Cell membrane</keyword>
<feature type="active site" evidence="9">
    <location>
        <position position="294"/>
    </location>
</feature>
<dbReference type="AlphaFoldDB" id="A0A160DU00"/>
<protein>
    <recommendedName>
        <fullName evidence="9">Cardiolipin synthase B</fullName>
        <shortName evidence="9">CL synthase</shortName>
        <ecNumber evidence="9">2.7.8.-</ecNumber>
    </recommendedName>
</protein>
<dbReference type="PROSITE" id="PS50035">
    <property type="entry name" value="PLD"/>
    <property type="match status" value="2"/>
</dbReference>
<feature type="active site" evidence="9">
    <location>
        <position position="120"/>
    </location>
</feature>
<dbReference type="STRING" id="1300342.I596_1455"/>
<dbReference type="NCBIfam" id="NF008427">
    <property type="entry name" value="PRK11263.1"/>
    <property type="match status" value="1"/>
</dbReference>
<feature type="domain" description="PLD phosphodiesterase" evidence="11">
    <location>
        <begin position="108"/>
        <end position="135"/>
    </location>
</feature>
<dbReference type="InterPro" id="IPR030872">
    <property type="entry name" value="Cardiolipin_synth_ClsB"/>
</dbReference>
<evidence type="ECO:0000256" key="10">
    <source>
        <dbReference type="SAM" id="MobiDB-lite"/>
    </source>
</evidence>
<dbReference type="KEGG" id="dko:I596_1455"/>
<dbReference type="Gene3D" id="3.30.870.10">
    <property type="entry name" value="Endonuclease Chain A"/>
    <property type="match status" value="2"/>
</dbReference>
<keyword evidence="6 9" id="KW-0472">Membrane</keyword>
<dbReference type="RefSeq" id="WP_067645723.1">
    <property type="nucleotide sequence ID" value="NZ_CP015249.1"/>
</dbReference>
<feature type="active site" evidence="9">
    <location>
        <position position="115"/>
    </location>
</feature>
<evidence type="ECO:0000256" key="2">
    <source>
        <dbReference type="ARBA" id="ARBA00022516"/>
    </source>
</evidence>
<keyword evidence="2 9" id="KW-0444">Lipid biosynthesis</keyword>
<dbReference type="PATRIC" id="fig|1300342.3.peg.1418"/>
<evidence type="ECO:0000256" key="8">
    <source>
        <dbReference type="ARBA" id="ARBA00023264"/>
    </source>
</evidence>
<feature type="active site" evidence="9">
    <location>
        <position position="301"/>
    </location>
</feature>
<evidence type="ECO:0000256" key="1">
    <source>
        <dbReference type="ARBA" id="ARBA00022475"/>
    </source>
</evidence>
<dbReference type="HAMAP" id="MF_01917">
    <property type="entry name" value="Cardiolipin_synth_ClsB"/>
    <property type="match status" value="1"/>
</dbReference>
<evidence type="ECO:0000313" key="12">
    <source>
        <dbReference type="EMBL" id="ANB17481.1"/>
    </source>
</evidence>
<feature type="compositionally biased region" description="Basic and acidic residues" evidence="10">
    <location>
        <begin position="424"/>
        <end position="433"/>
    </location>
</feature>
<evidence type="ECO:0000256" key="9">
    <source>
        <dbReference type="HAMAP-Rule" id="MF_01917"/>
    </source>
</evidence>
<keyword evidence="8 9" id="KW-1208">Phospholipid metabolism</keyword>
<name>A0A160DU00_9GAMM</name>
<comment type="catalytic activity">
    <reaction evidence="9">
        <text>2 a 1,2-diacyl-sn-glycero-3-phospho-(1'-sn-glycerol) = a cardiolipin + glycerol</text>
        <dbReference type="Rhea" id="RHEA:31451"/>
        <dbReference type="ChEBI" id="CHEBI:17754"/>
        <dbReference type="ChEBI" id="CHEBI:62237"/>
        <dbReference type="ChEBI" id="CHEBI:64716"/>
    </reaction>
</comment>
<dbReference type="SMART" id="SM00155">
    <property type="entry name" value="PLDc"/>
    <property type="match status" value="2"/>
</dbReference>
<feature type="domain" description="PLD phosphodiesterase" evidence="11">
    <location>
        <begin position="294"/>
        <end position="316"/>
    </location>
</feature>
<dbReference type="EMBL" id="CP015249">
    <property type="protein sequence ID" value="ANB17481.1"/>
    <property type="molecule type" value="Genomic_DNA"/>
</dbReference>
<reference evidence="12 13" key="1">
    <citation type="submission" date="2016-04" db="EMBL/GenBank/DDBJ databases">
        <title>Complete genome sequence of Dokdonella koreensis DS-123T.</title>
        <authorList>
            <person name="Kim J.F."/>
            <person name="Lee H."/>
            <person name="Kwak M.-J."/>
        </authorList>
    </citation>
    <scope>NUCLEOTIDE SEQUENCE [LARGE SCALE GENOMIC DNA]</scope>
    <source>
        <strain evidence="12 13">DS-123</strain>
    </source>
</reference>
<dbReference type="OrthoDB" id="9762009at2"/>
<gene>
    <name evidence="9" type="primary">clsB</name>
    <name evidence="12" type="ORF">I596_1455</name>
</gene>
<organism evidence="12 13">
    <name type="scientific">Dokdonella koreensis DS-123</name>
    <dbReference type="NCBI Taxonomy" id="1300342"/>
    <lineage>
        <taxon>Bacteria</taxon>
        <taxon>Pseudomonadati</taxon>
        <taxon>Pseudomonadota</taxon>
        <taxon>Gammaproteobacteria</taxon>
        <taxon>Lysobacterales</taxon>
        <taxon>Rhodanobacteraceae</taxon>
        <taxon>Dokdonella</taxon>
    </lineage>
</organism>
<evidence type="ECO:0000259" key="11">
    <source>
        <dbReference type="PROSITE" id="PS50035"/>
    </source>
</evidence>
<dbReference type="GO" id="GO:0032049">
    <property type="term" value="P:cardiolipin biosynthetic process"/>
    <property type="evidence" value="ECO:0007669"/>
    <property type="project" value="InterPro"/>
</dbReference>
<evidence type="ECO:0000256" key="3">
    <source>
        <dbReference type="ARBA" id="ARBA00022679"/>
    </source>
</evidence>
<feature type="region of interest" description="Disordered" evidence="10">
    <location>
        <begin position="416"/>
        <end position="439"/>
    </location>
</feature>
<keyword evidence="4" id="KW-0677">Repeat</keyword>
<sequence length="439" mass="48478">MRTAWHEGNRVRLLENGEAFFPRVFEAIRAAKHEVLVETFILFEDAVGEGLRDALAQAGRAGVAVDLTVDGYGSPQFSPAFLAVLREAGVRMRVFDPRRPLLGLRTNLFRRLHRKIVVVDGERAFVGGINFSADHLADFGPQAKQDYSIEIEGPAVADIRRAGRALIDAAPRRWRRSAPMPGRRPPDPAPVARGPARVAFVTRDNTEHTDDIEHHYRLAIRAARRRIVIANAYFLPGYRLLKALRDAARRGVDVLLILQGHPDMPMVTAATRSLYRYLIPAGVRIVEYCRRPFHGKVALVDDGWATVGSSNLDPLSLWMNLEANVLVHDTAFTAGLHAHLERLAREECTPVDAAGWLQGGVLRPVFGVVLFHLLRHFPRLAGLLPAHAPRISEVRAAVPDDMPAGTPVPVFDVTADAAAPAEPARPETRELAGGKRRRA</sequence>
<evidence type="ECO:0000256" key="4">
    <source>
        <dbReference type="ARBA" id="ARBA00022737"/>
    </source>
</evidence>
<feature type="active site" evidence="9">
    <location>
        <position position="113"/>
    </location>
</feature>
<dbReference type="SUPFAM" id="SSF56024">
    <property type="entry name" value="Phospholipase D/nuclease"/>
    <property type="match status" value="2"/>
</dbReference>
<dbReference type="GO" id="GO:0005886">
    <property type="term" value="C:plasma membrane"/>
    <property type="evidence" value="ECO:0007669"/>
    <property type="project" value="UniProtKB-SubCell"/>
</dbReference>
<dbReference type="GO" id="GO:0008808">
    <property type="term" value="F:cardiolipin synthase activity"/>
    <property type="evidence" value="ECO:0007669"/>
    <property type="project" value="InterPro"/>
</dbReference>
<dbReference type="InterPro" id="IPR025202">
    <property type="entry name" value="PLD-like_dom"/>
</dbReference>
<dbReference type="InterPro" id="IPR001736">
    <property type="entry name" value="PLipase_D/transphosphatidylase"/>
</dbReference>
<keyword evidence="13" id="KW-1185">Reference proteome</keyword>